<keyword evidence="2" id="KW-1185">Reference proteome</keyword>
<dbReference type="Proteomes" id="UP001054945">
    <property type="component" value="Unassembled WGS sequence"/>
</dbReference>
<name>A0AAV4PKN7_CAEEX</name>
<dbReference type="AlphaFoldDB" id="A0AAV4PKN7"/>
<gene>
    <name evidence="1" type="ORF">CEXT_327261</name>
</gene>
<comment type="caution">
    <text evidence="1">The sequence shown here is derived from an EMBL/GenBank/DDBJ whole genome shotgun (WGS) entry which is preliminary data.</text>
</comment>
<reference evidence="1 2" key="1">
    <citation type="submission" date="2021-06" db="EMBL/GenBank/DDBJ databases">
        <title>Caerostris extrusa draft genome.</title>
        <authorList>
            <person name="Kono N."/>
            <person name="Arakawa K."/>
        </authorList>
    </citation>
    <scope>NUCLEOTIDE SEQUENCE [LARGE SCALE GENOMIC DNA]</scope>
</reference>
<feature type="non-terminal residue" evidence="1">
    <location>
        <position position="84"/>
    </location>
</feature>
<dbReference type="EMBL" id="BPLR01004560">
    <property type="protein sequence ID" value="GIX95757.1"/>
    <property type="molecule type" value="Genomic_DNA"/>
</dbReference>
<proteinExistence type="predicted"/>
<sequence length="84" mass="9782">MRETQSQVLQLWARCAENHNTSECILFPDEPKNLISEPLWRSCGFLRDAPRFPKKNKTKRYPPIEVKVTNPAIPVDLLKPTQHN</sequence>
<protein>
    <submittedName>
        <fullName evidence="1">Uncharacterized protein</fullName>
    </submittedName>
</protein>
<organism evidence="1 2">
    <name type="scientific">Caerostris extrusa</name>
    <name type="common">Bark spider</name>
    <name type="synonym">Caerostris bankana</name>
    <dbReference type="NCBI Taxonomy" id="172846"/>
    <lineage>
        <taxon>Eukaryota</taxon>
        <taxon>Metazoa</taxon>
        <taxon>Ecdysozoa</taxon>
        <taxon>Arthropoda</taxon>
        <taxon>Chelicerata</taxon>
        <taxon>Arachnida</taxon>
        <taxon>Araneae</taxon>
        <taxon>Araneomorphae</taxon>
        <taxon>Entelegynae</taxon>
        <taxon>Araneoidea</taxon>
        <taxon>Araneidae</taxon>
        <taxon>Caerostris</taxon>
    </lineage>
</organism>
<evidence type="ECO:0000313" key="1">
    <source>
        <dbReference type="EMBL" id="GIX95757.1"/>
    </source>
</evidence>
<evidence type="ECO:0000313" key="2">
    <source>
        <dbReference type="Proteomes" id="UP001054945"/>
    </source>
</evidence>
<accession>A0AAV4PKN7</accession>